<dbReference type="Gene3D" id="3.20.20.70">
    <property type="entry name" value="Aldolase class I"/>
    <property type="match status" value="1"/>
</dbReference>
<feature type="binding site" evidence="10">
    <location>
        <position position="324"/>
    </location>
    <ligand>
        <name>5-aminolevulinate</name>
        <dbReference type="ChEBI" id="CHEBI:356416"/>
        <label>2</label>
    </ligand>
</feature>
<keyword evidence="12" id="KW-0460">Magnesium</keyword>
<dbReference type="GO" id="GO:0004655">
    <property type="term" value="F:porphobilinogen synthase activity"/>
    <property type="evidence" value="ECO:0007669"/>
    <property type="project" value="UniProtKB-EC"/>
</dbReference>
<comment type="pathway">
    <text evidence="1">Porphyrin-containing compound metabolism; protoporphyrin-IX biosynthesis; coproporphyrinogen-III from 5-aminolevulinate: step 1/4.</text>
</comment>
<comment type="similarity">
    <text evidence="2 14">Belongs to the ALAD family.</text>
</comment>
<evidence type="ECO:0000256" key="14">
    <source>
        <dbReference type="RuleBase" id="RU004161"/>
    </source>
</evidence>
<dbReference type="GO" id="GO:0006783">
    <property type="term" value="P:heme biosynthetic process"/>
    <property type="evidence" value="ECO:0007669"/>
    <property type="project" value="UniProtKB-KW"/>
</dbReference>
<dbReference type="NCBIfam" id="NF006762">
    <property type="entry name" value="PRK09283.1"/>
    <property type="match status" value="1"/>
</dbReference>
<dbReference type="InterPro" id="IPR013785">
    <property type="entry name" value="Aldolase_TIM"/>
</dbReference>
<dbReference type="Pfam" id="PF00490">
    <property type="entry name" value="ALAD"/>
    <property type="match status" value="1"/>
</dbReference>
<evidence type="ECO:0000256" key="3">
    <source>
        <dbReference type="ARBA" id="ARBA00012053"/>
    </source>
</evidence>
<dbReference type="PANTHER" id="PTHR11458">
    <property type="entry name" value="DELTA-AMINOLEVULINIC ACID DEHYDRATASE"/>
    <property type="match status" value="1"/>
</dbReference>
<gene>
    <name evidence="15" type="primary">hemB</name>
    <name evidence="15" type="ORF">HYZ11_18240</name>
</gene>
<dbReference type="SMART" id="SM01004">
    <property type="entry name" value="ALAD"/>
    <property type="match status" value="1"/>
</dbReference>
<dbReference type="PANTHER" id="PTHR11458:SF0">
    <property type="entry name" value="DELTA-AMINOLEVULINIC ACID DEHYDRATASE"/>
    <property type="match status" value="1"/>
</dbReference>
<feature type="active site" description="Schiff-base intermediate with substrate" evidence="9">
    <location>
        <position position="206"/>
    </location>
</feature>
<dbReference type="PIRSF" id="PIRSF001415">
    <property type="entry name" value="Porphbilin_synth"/>
    <property type="match status" value="1"/>
</dbReference>
<comment type="subunit">
    <text evidence="13">Homooctamer.</text>
</comment>
<feature type="binding site" evidence="12">
    <location>
        <position position="244"/>
    </location>
    <ligand>
        <name>Mg(2+)</name>
        <dbReference type="ChEBI" id="CHEBI:18420"/>
    </ligand>
</feature>
<feature type="binding site" evidence="11">
    <location>
        <position position="133"/>
    </location>
    <ligand>
        <name>Zn(2+)</name>
        <dbReference type="ChEBI" id="CHEBI:29105"/>
        <note>catalytic</note>
    </ligand>
</feature>
<dbReference type="EMBL" id="JACPUR010000041">
    <property type="protein sequence ID" value="MBI3129552.1"/>
    <property type="molecule type" value="Genomic_DNA"/>
</dbReference>
<dbReference type="GO" id="GO:0008270">
    <property type="term" value="F:zinc ion binding"/>
    <property type="evidence" value="ECO:0007669"/>
    <property type="project" value="TreeGrafter"/>
</dbReference>
<dbReference type="CDD" id="cd00384">
    <property type="entry name" value="ALAD_PBGS"/>
    <property type="match status" value="1"/>
</dbReference>
<evidence type="ECO:0000256" key="13">
    <source>
        <dbReference type="RuleBase" id="RU000515"/>
    </source>
</evidence>
<dbReference type="Proteomes" id="UP000782312">
    <property type="component" value="Unassembled WGS sequence"/>
</dbReference>
<feature type="binding site" evidence="11">
    <location>
        <position position="141"/>
    </location>
    <ligand>
        <name>Zn(2+)</name>
        <dbReference type="ChEBI" id="CHEBI:29105"/>
        <note>catalytic</note>
    </ligand>
</feature>
<evidence type="ECO:0000256" key="10">
    <source>
        <dbReference type="PIRSR" id="PIRSR001415-2"/>
    </source>
</evidence>
<evidence type="ECO:0000256" key="11">
    <source>
        <dbReference type="PIRSR" id="PIRSR001415-3"/>
    </source>
</evidence>
<organism evidence="15 16">
    <name type="scientific">Tectimicrobiota bacterium</name>
    <dbReference type="NCBI Taxonomy" id="2528274"/>
    <lineage>
        <taxon>Bacteria</taxon>
        <taxon>Pseudomonadati</taxon>
        <taxon>Nitrospinota/Tectimicrobiota group</taxon>
        <taxon>Candidatus Tectimicrobiota</taxon>
    </lineage>
</organism>
<evidence type="ECO:0000256" key="6">
    <source>
        <dbReference type="ARBA" id="ARBA00023239"/>
    </source>
</evidence>
<evidence type="ECO:0000256" key="1">
    <source>
        <dbReference type="ARBA" id="ARBA00004694"/>
    </source>
</evidence>
<dbReference type="EC" id="4.2.1.24" evidence="3 13"/>
<evidence type="ECO:0000256" key="5">
    <source>
        <dbReference type="ARBA" id="ARBA00023133"/>
    </source>
</evidence>
<dbReference type="GO" id="GO:0005829">
    <property type="term" value="C:cytosol"/>
    <property type="evidence" value="ECO:0007669"/>
    <property type="project" value="TreeGrafter"/>
</dbReference>
<sequence length="344" mass="37740">MKPGNVLLAQVREDVTGRTRRTRETATLRRMVRETRLSADNLVYPMFVVEGRGVKQEISSMPGQYQLSVDKLVEECREVASLGIPGIILFGIPAHKDDAASEAYAEKGVIQQAVRAVKDALPDLCVITDVCLCEYMDHGHCGVVEEGRVLNDPTLELLERTAVSHAQAGADMIAPSDMMDGRVGAIRRALDRAGFTQTPVMAYSAKFASAFYGPFRVAAESAPAFGDRSSYQMDPANGREAQREIDLDIAEGADIVMVKPALVYLDVLARARDRVDLPLAAYNVSGEYAMLVAACRNGWLDPERAFMETLTAIRRAGADLILTYYAKDAARRLRGDMKTPLSFM</sequence>
<keyword evidence="7 13" id="KW-0627">Porphyrin biosynthesis</keyword>
<evidence type="ECO:0000313" key="16">
    <source>
        <dbReference type="Proteomes" id="UP000782312"/>
    </source>
</evidence>
<keyword evidence="5" id="KW-0350">Heme biosynthesis</keyword>
<feature type="binding site" evidence="10">
    <location>
        <position position="216"/>
    </location>
    <ligand>
        <name>5-aminolevulinate</name>
        <dbReference type="ChEBI" id="CHEBI:356416"/>
        <label>1</label>
    </ligand>
</feature>
<evidence type="ECO:0000256" key="12">
    <source>
        <dbReference type="PIRSR" id="PIRSR001415-5"/>
    </source>
</evidence>
<evidence type="ECO:0000256" key="7">
    <source>
        <dbReference type="ARBA" id="ARBA00023244"/>
    </source>
</evidence>
<feature type="active site" description="Schiff-base intermediate with substrate" evidence="9">
    <location>
        <position position="259"/>
    </location>
</feature>
<feature type="binding site" evidence="10">
    <location>
        <position position="228"/>
    </location>
    <ligand>
        <name>5-aminolevulinate</name>
        <dbReference type="ChEBI" id="CHEBI:356416"/>
        <label>1</label>
    </ligand>
</feature>
<name>A0A932MQD4_UNCTE</name>
<comment type="caution">
    <text evidence="15">The sequence shown here is derived from an EMBL/GenBank/DDBJ whole genome shotgun (WGS) entry which is preliminary data.</text>
</comment>
<feature type="binding site" evidence="11">
    <location>
        <position position="131"/>
    </location>
    <ligand>
        <name>Zn(2+)</name>
        <dbReference type="ChEBI" id="CHEBI:29105"/>
        <note>catalytic</note>
    </ligand>
</feature>
<dbReference type="PRINTS" id="PR00144">
    <property type="entry name" value="DALDHYDRTASE"/>
</dbReference>
<evidence type="ECO:0000313" key="15">
    <source>
        <dbReference type="EMBL" id="MBI3129552.1"/>
    </source>
</evidence>
<protein>
    <recommendedName>
        <fullName evidence="4 13">Delta-aminolevulinic acid dehydratase</fullName>
        <ecNumber evidence="3 13">4.2.1.24</ecNumber>
    </recommendedName>
</protein>
<dbReference type="FunFam" id="3.20.20.70:FF:000019">
    <property type="entry name" value="Delta-aminolevulinic acid dehydratase"/>
    <property type="match status" value="1"/>
</dbReference>
<dbReference type="InterPro" id="IPR001731">
    <property type="entry name" value="ALAD"/>
</dbReference>
<proteinExistence type="inferred from homology"/>
<feature type="binding site" evidence="10">
    <location>
        <position position="285"/>
    </location>
    <ligand>
        <name>5-aminolevulinate</name>
        <dbReference type="ChEBI" id="CHEBI:356416"/>
        <label>2</label>
    </ligand>
</feature>
<keyword evidence="11" id="KW-0862">Zinc</keyword>
<evidence type="ECO:0000256" key="2">
    <source>
        <dbReference type="ARBA" id="ARBA00008055"/>
    </source>
</evidence>
<evidence type="ECO:0000256" key="8">
    <source>
        <dbReference type="ARBA" id="ARBA00047651"/>
    </source>
</evidence>
<dbReference type="InterPro" id="IPR030656">
    <property type="entry name" value="ALAD_AS"/>
</dbReference>
<reference evidence="15" key="1">
    <citation type="submission" date="2020-07" db="EMBL/GenBank/DDBJ databases">
        <title>Huge and variable diversity of episymbiotic CPR bacteria and DPANN archaea in groundwater ecosystems.</title>
        <authorList>
            <person name="He C.Y."/>
            <person name="Keren R."/>
            <person name="Whittaker M."/>
            <person name="Farag I.F."/>
            <person name="Doudna J."/>
            <person name="Cate J.H.D."/>
            <person name="Banfield J.F."/>
        </authorList>
    </citation>
    <scope>NUCLEOTIDE SEQUENCE</scope>
    <source>
        <strain evidence="15">NC_groundwater_763_Ag_S-0.2um_68_21</strain>
    </source>
</reference>
<keyword evidence="6 13" id="KW-0456">Lyase</keyword>
<dbReference type="AlphaFoldDB" id="A0A932MQD4"/>
<comment type="catalytic activity">
    <reaction evidence="8 13">
        <text>2 5-aminolevulinate = porphobilinogen + 2 H2O + H(+)</text>
        <dbReference type="Rhea" id="RHEA:24064"/>
        <dbReference type="ChEBI" id="CHEBI:15377"/>
        <dbReference type="ChEBI" id="CHEBI:15378"/>
        <dbReference type="ChEBI" id="CHEBI:58126"/>
        <dbReference type="ChEBI" id="CHEBI:356416"/>
        <dbReference type="EC" id="4.2.1.24"/>
    </reaction>
</comment>
<accession>A0A932MQD4</accession>
<dbReference type="PROSITE" id="PS00169">
    <property type="entry name" value="D_ALA_DEHYDRATASE"/>
    <property type="match status" value="1"/>
</dbReference>
<dbReference type="SUPFAM" id="SSF51569">
    <property type="entry name" value="Aldolase"/>
    <property type="match status" value="1"/>
</dbReference>
<evidence type="ECO:0000256" key="4">
    <source>
        <dbReference type="ARBA" id="ARBA00020771"/>
    </source>
</evidence>
<evidence type="ECO:0000256" key="9">
    <source>
        <dbReference type="PIRSR" id="PIRSR001415-1"/>
    </source>
</evidence>
<keyword evidence="11" id="KW-0479">Metal-binding</keyword>